<evidence type="ECO:0000256" key="1">
    <source>
        <dbReference type="SAM" id="MobiDB-lite"/>
    </source>
</evidence>
<dbReference type="EMBL" id="JAUEPU010000081">
    <property type="protein sequence ID" value="KAK0480443.1"/>
    <property type="molecule type" value="Genomic_DNA"/>
</dbReference>
<name>A0AA39PBN7_9AGAR</name>
<keyword evidence="3" id="KW-1185">Reference proteome</keyword>
<sequence>MTLHDAYSFDSTNENPRTESPTRQIMTSRVSPETWTGAKLSIRMAGALLFEVVTQVTYSSMWFYTDVTMMTMPRRLCSRPNRMEITTEASTSMTLIRDQGCGLTGIQPCACYHANMKVGILPSAYLWFCVEGRIFQLSGVTNFYAWYSRALLPIILTVANALNTRHLYHRLLTVWNVLGGFPVILVNDLLGEVQNSFYRCSFCWVEPVTQVLIVFNDGRIRNCDMHLKPGDNSFDLMQALFPAIEGELSPSTAKQSNKYGCIPHHMVDSGSVRFTTKGVENPPSFKCEREYESTLAQANYFAGTLRQTVFSSTIGAFGFGARTLGSMSTNNRQELQMYALGWGQHDAVCLGGREIILAHRMD</sequence>
<dbReference type="Proteomes" id="UP001175228">
    <property type="component" value="Unassembled WGS sequence"/>
</dbReference>
<comment type="caution">
    <text evidence="2">The sequence shown here is derived from an EMBL/GenBank/DDBJ whole genome shotgun (WGS) entry which is preliminary data.</text>
</comment>
<feature type="compositionally biased region" description="Polar residues" evidence="1">
    <location>
        <begin position="9"/>
        <end position="24"/>
    </location>
</feature>
<gene>
    <name evidence="2" type="ORF">EDD18DRAFT_1439690</name>
</gene>
<evidence type="ECO:0000313" key="2">
    <source>
        <dbReference type="EMBL" id="KAK0480443.1"/>
    </source>
</evidence>
<protein>
    <submittedName>
        <fullName evidence="2">Uncharacterized protein</fullName>
    </submittedName>
</protein>
<organism evidence="2 3">
    <name type="scientific">Armillaria luteobubalina</name>
    <dbReference type="NCBI Taxonomy" id="153913"/>
    <lineage>
        <taxon>Eukaryota</taxon>
        <taxon>Fungi</taxon>
        <taxon>Dikarya</taxon>
        <taxon>Basidiomycota</taxon>
        <taxon>Agaricomycotina</taxon>
        <taxon>Agaricomycetes</taxon>
        <taxon>Agaricomycetidae</taxon>
        <taxon>Agaricales</taxon>
        <taxon>Marasmiineae</taxon>
        <taxon>Physalacriaceae</taxon>
        <taxon>Armillaria</taxon>
    </lineage>
</organism>
<feature type="region of interest" description="Disordered" evidence="1">
    <location>
        <begin position="1"/>
        <end position="24"/>
    </location>
</feature>
<proteinExistence type="predicted"/>
<dbReference type="AlphaFoldDB" id="A0AA39PBN7"/>
<accession>A0AA39PBN7</accession>
<evidence type="ECO:0000313" key="3">
    <source>
        <dbReference type="Proteomes" id="UP001175228"/>
    </source>
</evidence>
<reference evidence="2" key="1">
    <citation type="submission" date="2023-06" db="EMBL/GenBank/DDBJ databases">
        <authorList>
            <consortium name="Lawrence Berkeley National Laboratory"/>
            <person name="Ahrendt S."/>
            <person name="Sahu N."/>
            <person name="Indic B."/>
            <person name="Wong-Bajracharya J."/>
            <person name="Merenyi Z."/>
            <person name="Ke H.-M."/>
            <person name="Monk M."/>
            <person name="Kocsube S."/>
            <person name="Drula E."/>
            <person name="Lipzen A."/>
            <person name="Balint B."/>
            <person name="Henrissat B."/>
            <person name="Andreopoulos B."/>
            <person name="Martin F.M."/>
            <person name="Harder C.B."/>
            <person name="Rigling D."/>
            <person name="Ford K.L."/>
            <person name="Foster G.D."/>
            <person name="Pangilinan J."/>
            <person name="Papanicolaou A."/>
            <person name="Barry K."/>
            <person name="LaButti K."/>
            <person name="Viragh M."/>
            <person name="Koriabine M."/>
            <person name="Yan M."/>
            <person name="Riley R."/>
            <person name="Champramary S."/>
            <person name="Plett K.L."/>
            <person name="Tsai I.J."/>
            <person name="Slot J."/>
            <person name="Sipos G."/>
            <person name="Plett J."/>
            <person name="Nagy L.G."/>
            <person name="Grigoriev I.V."/>
        </authorList>
    </citation>
    <scope>NUCLEOTIDE SEQUENCE</scope>
    <source>
        <strain evidence="2">HWK02</strain>
    </source>
</reference>